<evidence type="ECO:0000256" key="3">
    <source>
        <dbReference type="ARBA" id="ARBA00022691"/>
    </source>
</evidence>
<keyword evidence="3" id="KW-0949">S-adenosyl-L-methionine</keyword>
<sequence length="371" mass="43277">MNLFSYPSFDNHSLSIIQKVLPDKINNYYEPFFGSDCLLKTIKFKRNIQGKSVLNCQSTSLYNLWIMIAKKDKDFLNYVEKISTLLIQSYVDSRLDNEVKALTSYINQETSDLHVLSHALDSISEIMVQTNLTVLNALKISGGSLARNIGYNILDYLSKVQKQKKLLDHRQIILLIETAIKKAIFDCLKALYNYPFQNRVGTYEFVALYYYLQMTGYPFKYRFNDKGSYTCPYGGRHYNRIDLREQLKFISSPNFSNEFSNTIFSPTDYSNFLSYSVPKFSQNDFIFLMPPVATVDTCYNQNTFNSSDERKLSYLLKKFNTKYLLLIHKTPTTNMLFANSYMRVKEIQIAYQFEPNNHSGKKVQYLLVSNY</sequence>
<dbReference type="PANTHER" id="PTHR30481:SF3">
    <property type="entry name" value="DNA ADENINE METHYLASE"/>
    <property type="match status" value="1"/>
</dbReference>
<organism evidence="4 5">
    <name type="scientific">Lactobacillus crispatus</name>
    <dbReference type="NCBI Taxonomy" id="47770"/>
    <lineage>
        <taxon>Bacteria</taxon>
        <taxon>Bacillati</taxon>
        <taxon>Bacillota</taxon>
        <taxon>Bacilli</taxon>
        <taxon>Lactobacillales</taxon>
        <taxon>Lactobacillaceae</taxon>
        <taxon>Lactobacillus</taxon>
    </lineage>
</organism>
<proteinExistence type="predicted"/>
<evidence type="ECO:0000256" key="1">
    <source>
        <dbReference type="ARBA" id="ARBA00022603"/>
    </source>
</evidence>
<gene>
    <name evidence="4" type="ORF">RON39_07395</name>
</gene>
<dbReference type="GO" id="GO:0043565">
    <property type="term" value="F:sequence-specific DNA binding"/>
    <property type="evidence" value="ECO:0007669"/>
    <property type="project" value="TreeGrafter"/>
</dbReference>
<dbReference type="EMBL" id="JAVTXN010000037">
    <property type="protein sequence ID" value="MDT9609948.1"/>
    <property type="molecule type" value="Genomic_DNA"/>
</dbReference>
<dbReference type="Proteomes" id="UP001253287">
    <property type="component" value="Unassembled WGS sequence"/>
</dbReference>
<comment type="caution">
    <text evidence="4">The sequence shown here is derived from an EMBL/GenBank/DDBJ whole genome shotgun (WGS) entry which is preliminary data.</text>
</comment>
<evidence type="ECO:0000313" key="5">
    <source>
        <dbReference type="Proteomes" id="UP001253287"/>
    </source>
</evidence>
<evidence type="ECO:0000313" key="4">
    <source>
        <dbReference type="EMBL" id="MDT9609948.1"/>
    </source>
</evidence>
<protein>
    <submittedName>
        <fullName evidence="4">DNA adenine methylase</fullName>
    </submittedName>
</protein>
<dbReference type="Gene3D" id="3.40.50.150">
    <property type="entry name" value="Vaccinia Virus protein VP39"/>
    <property type="match status" value="1"/>
</dbReference>
<reference evidence="4" key="1">
    <citation type="submission" date="2023-08" db="EMBL/GenBank/DDBJ databases">
        <title>Lactobacillus from the Female Urinary Tract.</title>
        <authorList>
            <person name="Stegman N."/>
            <person name="Jackson B."/>
            <person name="Steiling M."/>
            <person name="Sedano C."/>
            <person name="Wolfe A."/>
            <person name="Putonti C."/>
        </authorList>
    </citation>
    <scope>NUCLEOTIDE SEQUENCE</scope>
    <source>
        <strain evidence="4">UMB5661</strain>
    </source>
</reference>
<accession>A0AAW8WNE4</accession>
<dbReference type="AlphaFoldDB" id="A0AAW8WNE4"/>
<dbReference type="GO" id="GO:0009007">
    <property type="term" value="F:site-specific DNA-methyltransferase (adenine-specific) activity"/>
    <property type="evidence" value="ECO:0007669"/>
    <property type="project" value="UniProtKB-EC"/>
</dbReference>
<keyword evidence="2" id="KW-0808">Transferase</keyword>
<dbReference type="InterPro" id="IPR012327">
    <property type="entry name" value="MeTrfase_D12"/>
</dbReference>
<name>A0AAW8WNE4_9LACO</name>
<evidence type="ECO:0000256" key="2">
    <source>
        <dbReference type="ARBA" id="ARBA00022679"/>
    </source>
</evidence>
<keyword evidence="1 4" id="KW-0489">Methyltransferase</keyword>
<dbReference type="InterPro" id="IPR029063">
    <property type="entry name" value="SAM-dependent_MTases_sf"/>
</dbReference>
<dbReference type="GO" id="GO:0032259">
    <property type="term" value="P:methylation"/>
    <property type="evidence" value="ECO:0007669"/>
    <property type="project" value="UniProtKB-KW"/>
</dbReference>
<dbReference type="GO" id="GO:1904047">
    <property type="term" value="F:S-adenosyl-L-methionine binding"/>
    <property type="evidence" value="ECO:0007669"/>
    <property type="project" value="TreeGrafter"/>
</dbReference>
<dbReference type="GO" id="GO:0006298">
    <property type="term" value="P:mismatch repair"/>
    <property type="evidence" value="ECO:0007669"/>
    <property type="project" value="TreeGrafter"/>
</dbReference>
<dbReference type="RefSeq" id="WP_118992414.1">
    <property type="nucleotide sequence ID" value="NZ_JAAUWJ010000061.1"/>
</dbReference>
<dbReference type="PANTHER" id="PTHR30481">
    <property type="entry name" value="DNA ADENINE METHYLASE"/>
    <property type="match status" value="1"/>
</dbReference>
<dbReference type="SUPFAM" id="SSF53335">
    <property type="entry name" value="S-adenosyl-L-methionine-dependent methyltransferases"/>
    <property type="match status" value="1"/>
</dbReference>
<dbReference type="GO" id="GO:0009307">
    <property type="term" value="P:DNA restriction-modification system"/>
    <property type="evidence" value="ECO:0007669"/>
    <property type="project" value="InterPro"/>
</dbReference>